<protein>
    <submittedName>
        <fullName evidence="2">Uncharacterized protein</fullName>
    </submittedName>
</protein>
<evidence type="ECO:0000256" key="1">
    <source>
        <dbReference type="SAM" id="MobiDB-lite"/>
    </source>
</evidence>
<keyword evidence="3" id="KW-1185">Reference proteome</keyword>
<reference evidence="2" key="1">
    <citation type="journal article" date="2020" name="Fungal Divers.">
        <title>Resolving the Mortierellaceae phylogeny through synthesis of multi-gene phylogenetics and phylogenomics.</title>
        <authorList>
            <person name="Vandepol N."/>
            <person name="Liber J."/>
            <person name="Desiro A."/>
            <person name="Na H."/>
            <person name="Kennedy M."/>
            <person name="Barry K."/>
            <person name="Grigoriev I.V."/>
            <person name="Miller A.N."/>
            <person name="O'Donnell K."/>
            <person name="Stajich J.E."/>
            <person name="Bonito G."/>
        </authorList>
    </citation>
    <scope>NUCLEOTIDE SEQUENCE</scope>
    <source>
        <strain evidence="2">BC1065</strain>
    </source>
</reference>
<dbReference type="Proteomes" id="UP000807716">
    <property type="component" value="Unassembled WGS sequence"/>
</dbReference>
<dbReference type="EMBL" id="JAAAJB010000232">
    <property type="protein sequence ID" value="KAG0260964.1"/>
    <property type="molecule type" value="Genomic_DNA"/>
</dbReference>
<name>A0A9P6Q588_9FUNG</name>
<dbReference type="AlphaFoldDB" id="A0A9P6Q588"/>
<feature type="compositionally biased region" description="Polar residues" evidence="1">
    <location>
        <begin position="206"/>
        <end position="221"/>
    </location>
</feature>
<gene>
    <name evidence="2" type="ORF">DFQ27_003242</name>
</gene>
<comment type="caution">
    <text evidence="2">The sequence shown here is derived from an EMBL/GenBank/DDBJ whole genome shotgun (WGS) entry which is preliminary data.</text>
</comment>
<feature type="compositionally biased region" description="Basic and acidic residues" evidence="1">
    <location>
        <begin position="30"/>
        <end position="40"/>
    </location>
</feature>
<feature type="compositionally biased region" description="Basic residues" evidence="1">
    <location>
        <begin position="227"/>
        <end position="236"/>
    </location>
</feature>
<sequence>MVNVLQRALQKIGHAFWRPQRGRHPAKAAGETHEPSETKLADRVPLHSERPAPRCPGTPYVGAICAPFQMEVLRHEEKLRAPVPVTTIPSRASSLSSHFAEDGPRPKNGVALPSLAATTATTNRAELTSTFSLEGPNGLAQKWKPIPSLPLHAPRSCVGRRQTPHNGYRKRPTIQAEIPDKQEKQAASATTATTLRTWLDLEPLTSQRQTSPVHLENQSLSAYPRPPCKHKMHKRQTTITSTTTTITAAEVVQDVRIVQIARASPKIIQVQRARRMHESMLLTRFLLTHPPPLGLPGLSQSPSSDTTTAKKKKKEKAMTLAATNGTTVWTAWSFSSLELALSHSPSLQQVRYGASRLPSVAVAVCRGSGSLTLL</sequence>
<evidence type="ECO:0000313" key="3">
    <source>
        <dbReference type="Proteomes" id="UP000807716"/>
    </source>
</evidence>
<organism evidence="2 3">
    <name type="scientific">Actinomortierella ambigua</name>
    <dbReference type="NCBI Taxonomy" id="1343610"/>
    <lineage>
        <taxon>Eukaryota</taxon>
        <taxon>Fungi</taxon>
        <taxon>Fungi incertae sedis</taxon>
        <taxon>Mucoromycota</taxon>
        <taxon>Mortierellomycotina</taxon>
        <taxon>Mortierellomycetes</taxon>
        <taxon>Mortierellales</taxon>
        <taxon>Mortierellaceae</taxon>
        <taxon>Actinomortierella</taxon>
    </lineage>
</organism>
<feature type="region of interest" description="Disordered" evidence="1">
    <location>
        <begin position="293"/>
        <end position="312"/>
    </location>
</feature>
<evidence type="ECO:0000313" key="2">
    <source>
        <dbReference type="EMBL" id="KAG0260964.1"/>
    </source>
</evidence>
<accession>A0A9P6Q588</accession>
<proteinExistence type="predicted"/>
<feature type="compositionally biased region" description="Low complexity" evidence="1">
    <location>
        <begin position="295"/>
        <end position="307"/>
    </location>
</feature>
<feature type="region of interest" description="Disordered" evidence="1">
    <location>
        <begin position="21"/>
        <end position="40"/>
    </location>
</feature>
<feature type="region of interest" description="Disordered" evidence="1">
    <location>
        <begin position="206"/>
        <end position="239"/>
    </location>
</feature>